<name>A0A1G2DYC0_9BACT</name>
<dbReference type="PROSITE" id="PS01031">
    <property type="entry name" value="SHSP"/>
    <property type="match status" value="1"/>
</dbReference>
<evidence type="ECO:0000256" key="2">
    <source>
        <dbReference type="RuleBase" id="RU003616"/>
    </source>
</evidence>
<evidence type="ECO:0000313" key="5">
    <source>
        <dbReference type="EMBL" id="OGZ18576.1"/>
    </source>
</evidence>
<comment type="caution">
    <text evidence="5">The sequence shown here is derived from an EMBL/GenBank/DDBJ whole genome shotgun (WGS) entry which is preliminary data.</text>
</comment>
<dbReference type="Pfam" id="PF00011">
    <property type="entry name" value="HSP20"/>
    <property type="match status" value="1"/>
</dbReference>
<dbReference type="SUPFAM" id="SSF49764">
    <property type="entry name" value="HSP20-like chaperones"/>
    <property type="match status" value="1"/>
</dbReference>
<protein>
    <recommendedName>
        <fullName evidence="4">SHSP domain-containing protein</fullName>
    </recommendedName>
</protein>
<feature type="compositionally biased region" description="Basic and acidic residues" evidence="3">
    <location>
        <begin position="52"/>
        <end position="64"/>
    </location>
</feature>
<dbReference type="AlphaFoldDB" id="A0A1G2DYC0"/>
<dbReference type="InterPro" id="IPR031107">
    <property type="entry name" value="Small_HSP"/>
</dbReference>
<accession>A0A1G2DYC0</accession>
<feature type="region of interest" description="Disordered" evidence="3">
    <location>
        <begin position="52"/>
        <end position="100"/>
    </location>
</feature>
<dbReference type="CDD" id="cd06464">
    <property type="entry name" value="ACD_sHsps-like"/>
    <property type="match status" value="1"/>
</dbReference>
<organism evidence="5 6">
    <name type="scientific">Candidatus Nealsonbacteria bacterium RBG_13_42_11</name>
    <dbReference type="NCBI Taxonomy" id="1801663"/>
    <lineage>
        <taxon>Bacteria</taxon>
        <taxon>Candidatus Nealsoniibacteriota</taxon>
    </lineage>
</organism>
<proteinExistence type="inferred from homology"/>
<dbReference type="STRING" id="1801663.A2175_01875"/>
<evidence type="ECO:0000256" key="1">
    <source>
        <dbReference type="PROSITE-ProRule" id="PRU00285"/>
    </source>
</evidence>
<dbReference type="Proteomes" id="UP000176755">
    <property type="component" value="Unassembled WGS sequence"/>
</dbReference>
<evidence type="ECO:0000256" key="3">
    <source>
        <dbReference type="SAM" id="MobiDB-lite"/>
    </source>
</evidence>
<reference evidence="5 6" key="1">
    <citation type="journal article" date="2016" name="Nat. Commun.">
        <title>Thousands of microbial genomes shed light on interconnected biogeochemical processes in an aquifer system.</title>
        <authorList>
            <person name="Anantharaman K."/>
            <person name="Brown C.T."/>
            <person name="Hug L.A."/>
            <person name="Sharon I."/>
            <person name="Castelle C.J."/>
            <person name="Probst A.J."/>
            <person name="Thomas B.C."/>
            <person name="Singh A."/>
            <person name="Wilkins M.J."/>
            <person name="Karaoz U."/>
            <person name="Brodie E.L."/>
            <person name="Williams K.H."/>
            <person name="Hubbard S.S."/>
            <person name="Banfield J.F."/>
        </authorList>
    </citation>
    <scope>NUCLEOTIDE SEQUENCE [LARGE SCALE GENOMIC DNA]</scope>
</reference>
<dbReference type="EMBL" id="MHLY01000011">
    <property type="protein sequence ID" value="OGZ18576.1"/>
    <property type="molecule type" value="Genomic_DNA"/>
</dbReference>
<evidence type="ECO:0000259" key="4">
    <source>
        <dbReference type="PROSITE" id="PS01031"/>
    </source>
</evidence>
<comment type="similarity">
    <text evidence="1 2">Belongs to the small heat shock protein (HSP20) family.</text>
</comment>
<dbReference type="InterPro" id="IPR002068">
    <property type="entry name" value="A-crystallin/Hsp20_dom"/>
</dbReference>
<evidence type="ECO:0000313" key="6">
    <source>
        <dbReference type="Proteomes" id="UP000176755"/>
    </source>
</evidence>
<dbReference type="PANTHER" id="PTHR11527">
    <property type="entry name" value="HEAT-SHOCK PROTEIN 20 FAMILY MEMBER"/>
    <property type="match status" value="1"/>
</dbReference>
<dbReference type="InterPro" id="IPR008978">
    <property type="entry name" value="HSP20-like_chaperone"/>
</dbReference>
<dbReference type="Gene3D" id="2.60.40.790">
    <property type="match status" value="1"/>
</dbReference>
<sequence>MASFFEKLKKGMGIEEPLVEEVEEKREEIVKKPKKPRIKKVSVPKIKKLEIKTPPEVKKEKTEPLIESAVEPQKNQREEPEAAKKEVIEEPKEKWPDFGSEPEGQLAIDVYQTETDLVIQSAIAGVKSENLDISIEKDIVSIKGAREKPFKEEGDYFAKECFWGPFSREIILPAEVDPNRAEASMKDGVLIIRIPKILRDKRRKIAVRV</sequence>
<feature type="compositionally biased region" description="Basic and acidic residues" evidence="3">
    <location>
        <begin position="74"/>
        <end position="96"/>
    </location>
</feature>
<gene>
    <name evidence="5" type="ORF">A2175_01875</name>
</gene>
<feature type="domain" description="SHSP" evidence="4">
    <location>
        <begin position="99"/>
        <end position="209"/>
    </location>
</feature>